<reference evidence="5" key="1">
    <citation type="journal article" date="2021" name="PeerJ">
        <title>Extensive microbial diversity within the chicken gut microbiome revealed by metagenomics and culture.</title>
        <authorList>
            <person name="Gilroy R."/>
            <person name="Ravi A."/>
            <person name="Getino M."/>
            <person name="Pursley I."/>
            <person name="Horton D.L."/>
            <person name="Alikhan N.F."/>
            <person name="Baker D."/>
            <person name="Gharbi K."/>
            <person name="Hall N."/>
            <person name="Watson M."/>
            <person name="Adriaenssens E.M."/>
            <person name="Foster-Nyarko E."/>
            <person name="Jarju S."/>
            <person name="Secka A."/>
            <person name="Antonio M."/>
            <person name="Oren A."/>
            <person name="Chaudhuri R.R."/>
            <person name="La Ragione R."/>
            <person name="Hildebrand F."/>
            <person name="Pallen M.J."/>
        </authorList>
    </citation>
    <scope>NUCLEOTIDE SEQUENCE</scope>
    <source>
        <strain evidence="5">CHK187-5294</strain>
    </source>
</reference>
<gene>
    <name evidence="5" type="ORF">H9727_05540</name>
</gene>
<evidence type="ECO:0000313" key="6">
    <source>
        <dbReference type="Proteomes" id="UP000824132"/>
    </source>
</evidence>
<dbReference type="EMBL" id="DXCL01000029">
    <property type="protein sequence ID" value="HIZ03731.1"/>
    <property type="molecule type" value="Genomic_DNA"/>
</dbReference>
<evidence type="ECO:0000259" key="4">
    <source>
        <dbReference type="PROSITE" id="PS01124"/>
    </source>
</evidence>
<dbReference type="PROSITE" id="PS00041">
    <property type="entry name" value="HTH_ARAC_FAMILY_1"/>
    <property type="match status" value="1"/>
</dbReference>
<dbReference type="Proteomes" id="UP000824132">
    <property type="component" value="Unassembled WGS sequence"/>
</dbReference>
<protein>
    <submittedName>
        <fullName evidence="5">AraC family transcriptional regulator</fullName>
    </submittedName>
</protein>
<dbReference type="Gene3D" id="1.10.10.60">
    <property type="entry name" value="Homeodomain-like"/>
    <property type="match status" value="1"/>
</dbReference>
<dbReference type="InterPro" id="IPR018062">
    <property type="entry name" value="HTH_AraC-typ_CS"/>
</dbReference>
<dbReference type="Pfam" id="PF12833">
    <property type="entry name" value="HTH_18"/>
    <property type="match status" value="1"/>
</dbReference>
<dbReference type="InterPro" id="IPR018060">
    <property type="entry name" value="HTH_AraC"/>
</dbReference>
<dbReference type="InterPro" id="IPR009057">
    <property type="entry name" value="Homeodomain-like_sf"/>
</dbReference>
<keyword evidence="3" id="KW-0804">Transcription</keyword>
<keyword evidence="1" id="KW-0805">Transcription regulation</keyword>
<dbReference type="InterPro" id="IPR020449">
    <property type="entry name" value="Tscrpt_reg_AraC-type_HTH"/>
</dbReference>
<comment type="caution">
    <text evidence="5">The sequence shown here is derived from an EMBL/GenBank/DDBJ whole genome shotgun (WGS) entry which is preliminary data.</text>
</comment>
<sequence length="253" mass="29283">MNILRLGETEHGADFCVLREHGYGHYLLLLVETLALFETDGTWIKTEAETAFLFRPGQRHSYRAQAEKYTDCWLHAESAAPLLFESFPFGKPIPLRSAAKNFYRLFRILRDEFFAERRTRDSVCDLLASALIEMLAGEIEVRGPLFSRFLSLREEIFRQPAAAWSVKDAAKRINVSEGYFHVLYKKYFRTTFVSDVVSARIQSAEELLVSTPDSVERIAERCGYTNTEHFIRQFREATGSTPLRYKKDILGYR</sequence>
<organism evidence="5 6">
    <name type="scientific">Candidatus Borkfalkia avistercoris</name>
    <dbReference type="NCBI Taxonomy" id="2838504"/>
    <lineage>
        <taxon>Bacteria</taxon>
        <taxon>Bacillati</taxon>
        <taxon>Bacillota</taxon>
        <taxon>Clostridia</taxon>
        <taxon>Christensenellales</taxon>
        <taxon>Christensenellaceae</taxon>
        <taxon>Candidatus Borkfalkia</taxon>
    </lineage>
</organism>
<reference evidence="5" key="2">
    <citation type="submission" date="2021-04" db="EMBL/GenBank/DDBJ databases">
        <authorList>
            <person name="Gilroy R."/>
        </authorList>
    </citation>
    <scope>NUCLEOTIDE SEQUENCE</scope>
    <source>
        <strain evidence="5">CHK187-5294</strain>
    </source>
</reference>
<keyword evidence="2" id="KW-0238">DNA-binding</keyword>
<evidence type="ECO:0000256" key="2">
    <source>
        <dbReference type="ARBA" id="ARBA00023125"/>
    </source>
</evidence>
<dbReference type="InterPro" id="IPR037923">
    <property type="entry name" value="HTH-like"/>
</dbReference>
<dbReference type="PRINTS" id="PR00032">
    <property type="entry name" value="HTHARAC"/>
</dbReference>
<name>A0A9D2CZI8_9FIRM</name>
<dbReference type="PROSITE" id="PS01124">
    <property type="entry name" value="HTH_ARAC_FAMILY_2"/>
    <property type="match status" value="1"/>
</dbReference>
<dbReference type="GO" id="GO:0043565">
    <property type="term" value="F:sequence-specific DNA binding"/>
    <property type="evidence" value="ECO:0007669"/>
    <property type="project" value="InterPro"/>
</dbReference>
<dbReference type="SUPFAM" id="SSF51215">
    <property type="entry name" value="Regulatory protein AraC"/>
    <property type="match status" value="1"/>
</dbReference>
<accession>A0A9D2CZI8</accession>
<evidence type="ECO:0000256" key="3">
    <source>
        <dbReference type="ARBA" id="ARBA00023163"/>
    </source>
</evidence>
<dbReference type="SUPFAM" id="SSF46689">
    <property type="entry name" value="Homeodomain-like"/>
    <property type="match status" value="1"/>
</dbReference>
<dbReference type="SMART" id="SM00342">
    <property type="entry name" value="HTH_ARAC"/>
    <property type="match status" value="1"/>
</dbReference>
<feature type="domain" description="HTH araC/xylS-type" evidence="4">
    <location>
        <begin position="147"/>
        <end position="248"/>
    </location>
</feature>
<dbReference type="AlphaFoldDB" id="A0A9D2CZI8"/>
<dbReference type="GO" id="GO:0003700">
    <property type="term" value="F:DNA-binding transcription factor activity"/>
    <property type="evidence" value="ECO:0007669"/>
    <property type="project" value="InterPro"/>
</dbReference>
<proteinExistence type="predicted"/>
<dbReference type="PANTHER" id="PTHR43280">
    <property type="entry name" value="ARAC-FAMILY TRANSCRIPTIONAL REGULATOR"/>
    <property type="match status" value="1"/>
</dbReference>
<dbReference type="PANTHER" id="PTHR43280:SF2">
    <property type="entry name" value="HTH-TYPE TRANSCRIPTIONAL REGULATOR EXSA"/>
    <property type="match status" value="1"/>
</dbReference>
<evidence type="ECO:0000256" key="1">
    <source>
        <dbReference type="ARBA" id="ARBA00023015"/>
    </source>
</evidence>
<evidence type="ECO:0000313" key="5">
    <source>
        <dbReference type="EMBL" id="HIZ03731.1"/>
    </source>
</evidence>